<reference evidence="2" key="1">
    <citation type="journal article" date="2023" name="Nat. Plants">
        <title>Single-cell RNA sequencing provides a high-resolution roadmap for understanding the multicellular compartmentation of specialized metabolism.</title>
        <authorList>
            <person name="Sun S."/>
            <person name="Shen X."/>
            <person name="Li Y."/>
            <person name="Li Y."/>
            <person name="Wang S."/>
            <person name="Li R."/>
            <person name="Zhang H."/>
            <person name="Shen G."/>
            <person name="Guo B."/>
            <person name="Wei J."/>
            <person name="Xu J."/>
            <person name="St-Pierre B."/>
            <person name="Chen S."/>
            <person name="Sun C."/>
        </authorList>
    </citation>
    <scope>NUCLEOTIDE SEQUENCE [LARGE SCALE GENOMIC DNA]</scope>
</reference>
<sequence length="104" mass="11676">MAKREEGTDLLEKIMTLLKNLPVADFLLQVLLSAAAAIGFAVQLLLQLLISAIFCQQQIHIFVFFFSWQQIQISAAAFFVFRLLQPPGSAAAFCYFPLHLRSIC</sequence>
<accession>A0ACC0BWD0</accession>
<proteinExistence type="predicted"/>
<evidence type="ECO:0000313" key="1">
    <source>
        <dbReference type="EMBL" id="KAI5676907.1"/>
    </source>
</evidence>
<gene>
    <name evidence="1" type="ORF">M9H77_07857</name>
</gene>
<name>A0ACC0BWD0_CATRO</name>
<organism evidence="1 2">
    <name type="scientific">Catharanthus roseus</name>
    <name type="common">Madagascar periwinkle</name>
    <name type="synonym">Vinca rosea</name>
    <dbReference type="NCBI Taxonomy" id="4058"/>
    <lineage>
        <taxon>Eukaryota</taxon>
        <taxon>Viridiplantae</taxon>
        <taxon>Streptophyta</taxon>
        <taxon>Embryophyta</taxon>
        <taxon>Tracheophyta</taxon>
        <taxon>Spermatophyta</taxon>
        <taxon>Magnoliopsida</taxon>
        <taxon>eudicotyledons</taxon>
        <taxon>Gunneridae</taxon>
        <taxon>Pentapetalae</taxon>
        <taxon>asterids</taxon>
        <taxon>lamiids</taxon>
        <taxon>Gentianales</taxon>
        <taxon>Apocynaceae</taxon>
        <taxon>Rauvolfioideae</taxon>
        <taxon>Vinceae</taxon>
        <taxon>Catharanthinae</taxon>
        <taxon>Catharanthus</taxon>
    </lineage>
</organism>
<comment type="caution">
    <text evidence="1">The sequence shown here is derived from an EMBL/GenBank/DDBJ whole genome shotgun (WGS) entry which is preliminary data.</text>
</comment>
<protein>
    <submittedName>
        <fullName evidence="1">Uncharacterized protein</fullName>
    </submittedName>
</protein>
<keyword evidence="2" id="KW-1185">Reference proteome</keyword>
<dbReference type="EMBL" id="CM044702">
    <property type="protein sequence ID" value="KAI5676907.1"/>
    <property type="molecule type" value="Genomic_DNA"/>
</dbReference>
<dbReference type="Proteomes" id="UP001060085">
    <property type="component" value="Linkage Group LG02"/>
</dbReference>
<evidence type="ECO:0000313" key="2">
    <source>
        <dbReference type="Proteomes" id="UP001060085"/>
    </source>
</evidence>